<gene>
    <name evidence="2" type="ORF">L3X38_042048</name>
</gene>
<sequence>MCRFIRYSKENLGCYFDHPKSQKVLVAIRASFLENEFVVDGTWVQKVELKEEYKEPQKPQVEFDPVDNPVPAPKLTQPPHRSERINRAP</sequence>
<feature type="region of interest" description="Disordered" evidence="1">
    <location>
        <begin position="56"/>
        <end position="89"/>
    </location>
</feature>
<evidence type="ECO:0000313" key="3">
    <source>
        <dbReference type="Proteomes" id="UP001054821"/>
    </source>
</evidence>
<reference evidence="2 3" key="1">
    <citation type="journal article" date="2022" name="G3 (Bethesda)">
        <title>Whole-genome sequence and methylome profiling of the almond [Prunus dulcis (Mill.) D.A. Webb] cultivar 'Nonpareil'.</title>
        <authorList>
            <person name="D'Amico-Willman K.M."/>
            <person name="Ouma W.Z."/>
            <person name="Meulia T."/>
            <person name="Sideli G.M."/>
            <person name="Gradziel T.M."/>
            <person name="Fresnedo-Ramirez J."/>
        </authorList>
    </citation>
    <scope>NUCLEOTIDE SEQUENCE [LARGE SCALE GENOMIC DNA]</scope>
    <source>
        <strain evidence="2">Clone GOH B32 T37-40</strain>
    </source>
</reference>
<organism evidence="2 3">
    <name type="scientific">Prunus dulcis</name>
    <name type="common">Almond</name>
    <name type="synonym">Amygdalus dulcis</name>
    <dbReference type="NCBI Taxonomy" id="3755"/>
    <lineage>
        <taxon>Eukaryota</taxon>
        <taxon>Viridiplantae</taxon>
        <taxon>Streptophyta</taxon>
        <taxon>Embryophyta</taxon>
        <taxon>Tracheophyta</taxon>
        <taxon>Spermatophyta</taxon>
        <taxon>Magnoliopsida</taxon>
        <taxon>eudicotyledons</taxon>
        <taxon>Gunneridae</taxon>
        <taxon>Pentapetalae</taxon>
        <taxon>rosids</taxon>
        <taxon>fabids</taxon>
        <taxon>Rosales</taxon>
        <taxon>Rosaceae</taxon>
        <taxon>Amygdaloideae</taxon>
        <taxon>Amygdaleae</taxon>
        <taxon>Prunus</taxon>
    </lineage>
</organism>
<protein>
    <submittedName>
        <fullName evidence="2">Uncharacterized protein</fullName>
    </submittedName>
</protein>
<keyword evidence="3" id="KW-1185">Reference proteome</keyword>
<evidence type="ECO:0000256" key="1">
    <source>
        <dbReference type="SAM" id="MobiDB-lite"/>
    </source>
</evidence>
<dbReference type="AlphaFoldDB" id="A0AAD4UVJ1"/>
<accession>A0AAD4UVJ1</accession>
<name>A0AAD4UVJ1_PRUDU</name>
<comment type="caution">
    <text evidence="2">The sequence shown here is derived from an EMBL/GenBank/DDBJ whole genome shotgun (WGS) entry which is preliminary data.</text>
</comment>
<proteinExistence type="predicted"/>
<feature type="compositionally biased region" description="Basic and acidic residues" evidence="1">
    <location>
        <begin position="80"/>
        <end position="89"/>
    </location>
</feature>
<evidence type="ECO:0000313" key="2">
    <source>
        <dbReference type="EMBL" id="KAI5312874.1"/>
    </source>
</evidence>
<dbReference type="Proteomes" id="UP001054821">
    <property type="component" value="Chromosome 8"/>
</dbReference>
<dbReference type="EMBL" id="JAJFAZ020000008">
    <property type="protein sequence ID" value="KAI5312874.1"/>
    <property type="molecule type" value="Genomic_DNA"/>
</dbReference>